<keyword evidence="3" id="KW-0472">Membrane</keyword>
<dbReference type="GO" id="GO:0005911">
    <property type="term" value="C:cell-cell junction"/>
    <property type="evidence" value="ECO:0007669"/>
    <property type="project" value="TreeGrafter"/>
</dbReference>
<feature type="region of interest" description="Disordered" evidence="5">
    <location>
        <begin position="235"/>
        <end position="265"/>
    </location>
</feature>
<evidence type="ECO:0000256" key="5">
    <source>
        <dbReference type="SAM" id="MobiDB-lite"/>
    </source>
</evidence>
<organism evidence="7 8">
    <name type="scientific">Megalops atlanticus</name>
    <name type="common">Tarpon</name>
    <name type="synonym">Clupea gigantea</name>
    <dbReference type="NCBI Taxonomy" id="7932"/>
    <lineage>
        <taxon>Eukaryota</taxon>
        <taxon>Metazoa</taxon>
        <taxon>Chordata</taxon>
        <taxon>Craniata</taxon>
        <taxon>Vertebrata</taxon>
        <taxon>Euteleostomi</taxon>
        <taxon>Actinopterygii</taxon>
        <taxon>Neopterygii</taxon>
        <taxon>Teleostei</taxon>
        <taxon>Elopiformes</taxon>
        <taxon>Megalopidae</taxon>
        <taxon>Megalops</taxon>
    </lineage>
</organism>
<dbReference type="Proteomes" id="UP001046870">
    <property type="component" value="Chromosome 24"/>
</dbReference>
<comment type="subcellular location">
    <subcellularLocation>
        <location evidence="1">Membrane</location>
    </subcellularLocation>
</comment>
<dbReference type="InterPro" id="IPR013783">
    <property type="entry name" value="Ig-like_fold"/>
</dbReference>
<comment type="caution">
    <text evidence="7">The sequence shown here is derived from an EMBL/GenBank/DDBJ whole genome shotgun (WGS) entry which is preliminary data.</text>
</comment>
<dbReference type="InterPro" id="IPR036179">
    <property type="entry name" value="Ig-like_dom_sf"/>
</dbReference>
<dbReference type="InterPro" id="IPR015631">
    <property type="entry name" value="CD2/SLAM_rcpt"/>
</dbReference>
<gene>
    <name evidence="7" type="ORF">MATL_G00251640</name>
</gene>
<accession>A0A9D3PCW0</accession>
<dbReference type="Gene3D" id="2.60.40.10">
    <property type="entry name" value="Immunoglobulins"/>
    <property type="match status" value="2"/>
</dbReference>
<evidence type="ECO:0000259" key="6">
    <source>
        <dbReference type="Pfam" id="PF07686"/>
    </source>
</evidence>
<evidence type="ECO:0000313" key="8">
    <source>
        <dbReference type="Proteomes" id="UP001046870"/>
    </source>
</evidence>
<keyword evidence="2" id="KW-0732">Signal</keyword>
<protein>
    <recommendedName>
        <fullName evidence="6">Immunoglobulin V-set domain-containing protein</fullName>
    </recommendedName>
</protein>
<reference evidence="7" key="1">
    <citation type="submission" date="2021-01" db="EMBL/GenBank/DDBJ databases">
        <authorList>
            <person name="Zahm M."/>
            <person name="Roques C."/>
            <person name="Cabau C."/>
            <person name="Klopp C."/>
            <person name="Donnadieu C."/>
            <person name="Jouanno E."/>
            <person name="Lampietro C."/>
            <person name="Louis A."/>
            <person name="Herpin A."/>
            <person name="Echchiki A."/>
            <person name="Berthelot C."/>
            <person name="Parey E."/>
            <person name="Roest-Crollius H."/>
            <person name="Braasch I."/>
            <person name="Postlethwait J."/>
            <person name="Bobe J."/>
            <person name="Montfort J."/>
            <person name="Bouchez O."/>
            <person name="Begum T."/>
            <person name="Mejri S."/>
            <person name="Adams A."/>
            <person name="Chen W.-J."/>
            <person name="Guiguen Y."/>
        </authorList>
    </citation>
    <scope>NUCLEOTIDE SEQUENCE</scope>
    <source>
        <strain evidence="7">YG-15Mar2019-1</strain>
        <tissue evidence="7">Brain</tissue>
    </source>
</reference>
<dbReference type="PANTHER" id="PTHR12080">
    <property type="entry name" value="SIGNALING LYMPHOCYTIC ACTIVATION MOLECULE"/>
    <property type="match status" value="1"/>
</dbReference>
<proteinExistence type="predicted"/>
<dbReference type="SUPFAM" id="SSF48726">
    <property type="entry name" value="Immunoglobulin"/>
    <property type="match status" value="1"/>
</dbReference>
<dbReference type="AlphaFoldDB" id="A0A9D3PCW0"/>
<feature type="compositionally biased region" description="Polar residues" evidence="5">
    <location>
        <begin position="235"/>
        <end position="244"/>
    </location>
</feature>
<dbReference type="Pfam" id="PF07686">
    <property type="entry name" value="V-set"/>
    <property type="match status" value="1"/>
</dbReference>
<evidence type="ECO:0000256" key="1">
    <source>
        <dbReference type="ARBA" id="ARBA00004370"/>
    </source>
</evidence>
<dbReference type="EMBL" id="JAFDVH010000024">
    <property type="protein sequence ID" value="KAG7454976.1"/>
    <property type="molecule type" value="Genomic_DNA"/>
</dbReference>
<keyword evidence="8" id="KW-1185">Reference proteome</keyword>
<feature type="domain" description="Immunoglobulin V-set" evidence="6">
    <location>
        <begin position="69"/>
        <end position="158"/>
    </location>
</feature>
<evidence type="ECO:0000256" key="2">
    <source>
        <dbReference type="ARBA" id="ARBA00022729"/>
    </source>
</evidence>
<dbReference type="InterPro" id="IPR013106">
    <property type="entry name" value="Ig_V-set"/>
</dbReference>
<evidence type="ECO:0000256" key="4">
    <source>
        <dbReference type="ARBA" id="ARBA00023180"/>
    </source>
</evidence>
<evidence type="ECO:0000313" key="7">
    <source>
        <dbReference type="EMBL" id="KAG7454976.1"/>
    </source>
</evidence>
<name>A0A9D3PCW0_MEGAT</name>
<sequence length="284" mass="30592">MTVPVTFVMQGTPPSFSSSWFVASGSLTESLRATMTMKSLLLFLLILFLTSLTLGSADAQRSAITGTVNSSVILPAGDKQSKLSQLQWDINDKIIAVYIGGAVHTHLDPRFGNRLHLYSGNGSLQINQLQMEDSGIYNAAAMYTGSTQFQNTEVQLVVYEKVSTPKMEVLSNVSSAEFCNVTVNCSTLHGLWVASDCSWTQGRFTCRETPSRDSTSSESLQITAAGDSIVCTASNPASTRNSSLPVKELCRTPAPDPDEHRDPNYRSRAATAVVVTGVVSAHMP</sequence>
<dbReference type="OrthoDB" id="8958824at2759"/>
<keyword evidence="4" id="KW-0325">Glycoprotein</keyword>
<dbReference type="PANTHER" id="PTHR12080:SF59">
    <property type="entry name" value="HEPATIC AND GLIAL CELL ADHESION MOLECULE"/>
    <property type="match status" value="1"/>
</dbReference>
<dbReference type="GO" id="GO:0016020">
    <property type="term" value="C:membrane"/>
    <property type="evidence" value="ECO:0007669"/>
    <property type="project" value="UniProtKB-SubCell"/>
</dbReference>
<evidence type="ECO:0000256" key="3">
    <source>
        <dbReference type="ARBA" id="ARBA00023136"/>
    </source>
</evidence>